<evidence type="ECO:0000256" key="6">
    <source>
        <dbReference type="ARBA" id="ARBA00023136"/>
    </source>
</evidence>
<comment type="similarity">
    <text evidence="2">Belongs to the major facilitator superfamily. Sugar transporter (TC 2.A.1.1) family.</text>
</comment>
<evidence type="ECO:0000313" key="9">
    <source>
        <dbReference type="EMBL" id="RAK58231.1"/>
    </source>
</evidence>
<dbReference type="Proteomes" id="UP000249725">
    <property type="component" value="Unassembled WGS sequence"/>
</dbReference>
<proteinExistence type="inferred from homology"/>
<evidence type="ECO:0000256" key="2">
    <source>
        <dbReference type="ARBA" id="ARBA00010992"/>
    </source>
</evidence>
<dbReference type="GO" id="GO:0022857">
    <property type="term" value="F:transmembrane transporter activity"/>
    <property type="evidence" value="ECO:0007669"/>
    <property type="project" value="InterPro"/>
</dbReference>
<evidence type="ECO:0000256" key="5">
    <source>
        <dbReference type="ARBA" id="ARBA00022989"/>
    </source>
</evidence>
<dbReference type="EMBL" id="QFYR01000001">
    <property type="protein sequence ID" value="RAK58231.1"/>
    <property type="molecule type" value="Genomic_DNA"/>
</dbReference>
<reference evidence="10" key="1">
    <citation type="submission" date="2018-05" db="EMBL/GenBank/DDBJ databases">
        <authorList>
            <person name="Li X."/>
        </authorList>
    </citation>
    <scope>NUCLEOTIDE SEQUENCE [LARGE SCALE GENOMIC DNA]</scope>
    <source>
        <strain evidence="10">YIM 73061</strain>
    </source>
</reference>
<feature type="transmembrane region" description="Helical" evidence="7">
    <location>
        <begin position="281"/>
        <end position="306"/>
    </location>
</feature>
<sequence length="473" mass="49170">MGFQLAGMAMDAGMWWGMVLIVLGVGLSAYGLMPAKFAHEDVGVVAPPEDAPLTQAHWGMCALLALALIVDIMKPASLGFVVPGMKQEYGLEGSIVALLPFAALSGTVVGSFLWGWLADVYGRRASILLSSIVFVGTSICGAMPDFYWNVGMCFLMGAGAGGMLPVAYALLAEIMPTRHRGWALVLVGGIGAVGGYFAASVLSAWLQPAWSWRVMWFLNLPTGLILIALSPFLPESARFLMHVGRAAEARTMLARFGAVVTSNAPAPRESHSHLPPVDKRYAGVTVALTVAALAWGLVNFGVLLWLPAGLVAEGVSVSAASGLIAKSTLIAAPTILLSVWLYSAWSTRGALALMLAATAAGLAGLALRSAGVPMLQDPVAPLALLIVGSSGVISILLPYTAENFPLRIRGRATGWIAGCSKIGGLLAQGLSVLGLAPALALAAAFVCGLTLLAFVLTVALGRETRGRDLRDLE</sequence>
<feature type="domain" description="Major facilitator superfamily (MFS) profile" evidence="8">
    <location>
        <begin position="60"/>
        <end position="465"/>
    </location>
</feature>
<comment type="subcellular location">
    <subcellularLocation>
        <location evidence="1">Membrane</location>
        <topology evidence="1">Multi-pass membrane protein</topology>
    </subcellularLocation>
</comment>
<dbReference type="InterPro" id="IPR020846">
    <property type="entry name" value="MFS_dom"/>
</dbReference>
<keyword evidence="3" id="KW-0813">Transport</keyword>
<dbReference type="InterPro" id="IPR005829">
    <property type="entry name" value="Sugar_transporter_CS"/>
</dbReference>
<organism evidence="9 10">
    <name type="scientific">Phenylobacterium deserti</name>
    <dbReference type="NCBI Taxonomy" id="1914756"/>
    <lineage>
        <taxon>Bacteria</taxon>
        <taxon>Pseudomonadati</taxon>
        <taxon>Pseudomonadota</taxon>
        <taxon>Alphaproteobacteria</taxon>
        <taxon>Caulobacterales</taxon>
        <taxon>Caulobacteraceae</taxon>
        <taxon>Phenylobacterium</taxon>
    </lineage>
</organism>
<keyword evidence="5 7" id="KW-1133">Transmembrane helix</keyword>
<dbReference type="PROSITE" id="PS00217">
    <property type="entry name" value="SUGAR_TRANSPORT_2"/>
    <property type="match status" value="1"/>
</dbReference>
<dbReference type="InterPro" id="IPR011701">
    <property type="entry name" value="MFS"/>
</dbReference>
<evidence type="ECO:0000256" key="7">
    <source>
        <dbReference type="SAM" id="Phobius"/>
    </source>
</evidence>
<feature type="transmembrane region" description="Helical" evidence="7">
    <location>
        <begin position="146"/>
        <end position="171"/>
    </location>
</feature>
<protein>
    <submittedName>
        <fullName evidence="9">MFS transporter</fullName>
    </submittedName>
</protein>
<evidence type="ECO:0000256" key="3">
    <source>
        <dbReference type="ARBA" id="ARBA00022448"/>
    </source>
</evidence>
<dbReference type="PANTHER" id="PTHR23511:SF34">
    <property type="entry name" value="SYNAPTIC VESICLE GLYCOPROTEIN 2"/>
    <property type="match status" value="1"/>
</dbReference>
<evidence type="ECO:0000256" key="1">
    <source>
        <dbReference type="ARBA" id="ARBA00004141"/>
    </source>
</evidence>
<evidence type="ECO:0000259" key="8">
    <source>
        <dbReference type="PROSITE" id="PS50850"/>
    </source>
</evidence>
<feature type="transmembrane region" description="Helical" evidence="7">
    <location>
        <begin position="12"/>
        <end position="33"/>
    </location>
</feature>
<feature type="transmembrane region" description="Helical" evidence="7">
    <location>
        <begin position="212"/>
        <end position="233"/>
    </location>
</feature>
<evidence type="ECO:0000256" key="4">
    <source>
        <dbReference type="ARBA" id="ARBA00022692"/>
    </source>
</evidence>
<dbReference type="AlphaFoldDB" id="A0A328AVN5"/>
<feature type="transmembrane region" description="Helical" evidence="7">
    <location>
        <begin position="412"/>
        <end position="433"/>
    </location>
</feature>
<feature type="transmembrane region" description="Helical" evidence="7">
    <location>
        <begin position="183"/>
        <end position="206"/>
    </location>
</feature>
<comment type="caution">
    <text evidence="9">The sequence shown here is derived from an EMBL/GenBank/DDBJ whole genome shotgun (WGS) entry which is preliminary data.</text>
</comment>
<feature type="transmembrane region" description="Helical" evidence="7">
    <location>
        <begin position="318"/>
        <end position="342"/>
    </location>
</feature>
<evidence type="ECO:0000313" key="10">
    <source>
        <dbReference type="Proteomes" id="UP000249725"/>
    </source>
</evidence>
<dbReference type="OrthoDB" id="9784658at2"/>
<dbReference type="InterPro" id="IPR036259">
    <property type="entry name" value="MFS_trans_sf"/>
</dbReference>
<feature type="transmembrane region" description="Helical" evidence="7">
    <location>
        <begin position="439"/>
        <end position="460"/>
    </location>
</feature>
<feature type="transmembrane region" description="Helical" evidence="7">
    <location>
        <begin position="379"/>
        <end position="400"/>
    </location>
</feature>
<dbReference type="GO" id="GO:0016020">
    <property type="term" value="C:membrane"/>
    <property type="evidence" value="ECO:0007669"/>
    <property type="project" value="UniProtKB-SubCell"/>
</dbReference>
<keyword evidence="10" id="KW-1185">Reference proteome</keyword>
<dbReference type="SUPFAM" id="SSF103473">
    <property type="entry name" value="MFS general substrate transporter"/>
    <property type="match status" value="1"/>
</dbReference>
<keyword evidence="6 7" id="KW-0472">Membrane</keyword>
<gene>
    <name evidence="9" type="ORF">DJ018_04835</name>
</gene>
<accession>A0A328AVN5</accession>
<dbReference type="Pfam" id="PF07690">
    <property type="entry name" value="MFS_1"/>
    <property type="match status" value="1"/>
</dbReference>
<dbReference type="PROSITE" id="PS50850">
    <property type="entry name" value="MFS"/>
    <property type="match status" value="1"/>
</dbReference>
<dbReference type="Gene3D" id="1.20.1250.20">
    <property type="entry name" value="MFS general substrate transporter like domains"/>
    <property type="match status" value="1"/>
</dbReference>
<feature type="transmembrane region" description="Helical" evidence="7">
    <location>
        <begin position="94"/>
        <end position="117"/>
    </location>
</feature>
<dbReference type="PANTHER" id="PTHR23511">
    <property type="entry name" value="SYNAPTIC VESICLE GLYCOPROTEIN 2"/>
    <property type="match status" value="1"/>
</dbReference>
<feature type="transmembrane region" description="Helical" evidence="7">
    <location>
        <begin position="349"/>
        <end position="367"/>
    </location>
</feature>
<name>A0A328AVN5_9CAUL</name>
<keyword evidence="4 7" id="KW-0812">Transmembrane</keyword>